<dbReference type="RefSeq" id="WP_330086965.1">
    <property type="nucleotide sequence ID" value="NZ_JAUGZK010000003.1"/>
</dbReference>
<gene>
    <name evidence="2" type="ORF">QWF21_05075</name>
</gene>
<feature type="transmembrane region" description="Helical" evidence="1">
    <location>
        <begin position="7"/>
        <end position="27"/>
    </location>
</feature>
<evidence type="ECO:0000256" key="1">
    <source>
        <dbReference type="SAM" id="Phobius"/>
    </source>
</evidence>
<reference evidence="2 3" key="1">
    <citation type="submission" date="2023-06" db="EMBL/GenBank/DDBJ databases">
        <title>Alkalimonas sp., MEB004 an alkaliphilic bacterium isolated from Lonar Lake, India.</title>
        <authorList>
            <person name="Joshi A."/>
            <person name="Thite S."/>
        </authorList>
    </citation>
    <scope>NUCLEOTIDE SEQUENCE [LARGE SCALE GENOMIC DNA]</scope>
    <source>
        <strain evidence="2 3">MEB004</strain>
    </source>
</reference>
<dbReference type="EMBL" id="JAUGZK010000003">
    <property type="protein sequence ID" value="MEE2023611.1"/>
    <property type="molecule type" value="Genomic_DNA"/>
</dbReference>
<organism evidence="2 3">
    <name type="scientific">Alkalimonas mucilaginosa</name>
    <dbReference type="NCBI Taxonomy" id="3057676"/>
    <lineage>
        <taxon>Bacteria</taxon>
        <taxon>Pseudomonadati</taxon>
        <taxon>Pseudomonadota</taxon>
        <taxon>Gammaproteobacteria</taxon>
        <taxon>Alkalimonas</taxon>
    </lineage>
</organism>
<keyword evidence="1" id="KW-0472">Membrane</keyword>
<dbReference type="Proteomes" id="UP001339167">
    <property type="component" value="Unassembled WGS sequence"/>
</dbReference>
<keyword evidence="1" id="KW-0812">Transmembrane</keyword>
<name>A0ABU7JD40_9GAMM</name>
<protein>
    <submittedName>
        <fullName evidence="2">DUF2523 domain-containing protein</fullName>
    </submittedName>
</protein>
<keyword evidence="1" id="KW-1133">Transmembrane helix</keyword>
<sequence>MSKVKEWFANLWQGFVDWLVAIIIIILTWIKDLFLLIFELMLDGVVFIFELLTPPDFLAGGMDALVTALPPSVTYFLGQSGVAEGIAIYGAGVTFRLLRKLFTLGQW</sequence>
<proteinExistence type="predicted"/>
<evidence type="ECO:0000313" key="2">
    <source>
        <dbReference type="EMBL" id="MEE2023611.1"/>
    </source>
</evidence>
<accession>A0ABU7JD40</accession>
<evidence type="ECO:0000313" key="3">
    <source>
        <dbReference type="Proteomes" id="UP001339167"/>
    </source>
</evidence>
<keyword evidence="3" id="KW-1185">Reference proteome</keyword>
<comment type="caution">
    <text evidence="2">The sequence shown here is derived from an EMBL/GenBank/DDBJ whole genome shotgun (WGS) entry which is preliminary data.</text>
</comment>